<accession>A0A427U407</accession>
<keyword evidence="4" id="KW-1185">Reference proteome</keyword>
<keyword evidence="3" id="KW-0808">Transferase</keyword>
<comment type="caution">
    <text evidence="3">The sequence shown here is derived from an EMBL/GenBank/DDBJ whole genome shotgun (WGS) entry which is preliminary data.</text>
</comment>
<evidence type="ECO:0000313" key="2">
    <source>
        <dbReference type="EMBL" id="NOH71874.1"/>
    </source>
</evidence>
<gene>
    <name evidence="3" type="ORF">EJA03_08855</name>
    <name evidence="2" type="ORF">F0225_11065</name>
</gene>
<reference evidence="2 5" key="2">
    <citation type="submission" date="2019-09" db="EMBL/GenBank/DDBJ databases">
        <title>Draft genome sequencing and comparative genomics of hatchery-associated Vibrios.</title>
        <authorList>
            <person name="Kehlet-Delgado H."/>
            <person name="Mueller R.S."/>
        </authorList>
    </citation>
    <scope>NUCLEOTIDE SEQUENCE [LARGE SCALE GENOMIC DNA]</scope>
    <source>
        <strain evidence="2 5">99-46-Y</strain>
    </source>
</reference>
<dbReference type="Pfam" id="PF13673">
    <property type="entry name" value="Acetyltransf_10"/>
    <property type="match status" value="1"/>
</dbReference>
<sequence length="147" mass="16296">MKLKFEMSPIHPKTYNELRKSVGWSVPSIKQSELALENTLFQCTAIYQGEAIGYIRVVGDGVLCFSVQDLLVISSFQGTTLGVAPKLMGQVFKYLKTNANEHSDIYAMSALGVEPLYEKMGLTIRPNSEFGAGMCIPYNTFEGLKMI</sequence>
<dbReference type="AlphaFoldDB" id="A0A427U407"/>
<dbReference type="OrthoDB" id="9775804at2"/>
<dbReference type="EMBL" id="RSFA01000032">
    <property type="protein sequence ID" value="RSD31393.1"/>
    <property type="molecule type" value="Genomic_DNA"/>
</dbReference>
<evidence type="ECO:0000313" key="4">
    <source>
        <dbReference type="Proteomes" id="UP000269041"/>
    </source>
</evidence>
<dbReference type="RefSeq" id="WP_125320876.1">
    <property type="nucleotide sequence ID" value="NZ_AP024889.1"/>
</dbReference>
<protein>
    <submittedName>
        <fullName evidence="3">GNAT family N-acetyltransferase</fullName>
    </submittedName>
</protein>
<reference evidence="3 4" key="1">
    <citation type="submission" date="2018-12" db="EMBL/GenBank/DDBJ databases">
        <title>Genomic taxonomy of the Vibrionaceae family.</title>
        <authorList>
            <person name="Gomez-Gil B."/>
            <person name="Enciso-Ibarra K."/>
        </authorList>
    </citation>
    <scope>NUCLEOTIDE SEQUENCE [LARGE SCALE GENOMIC DNA]</scope>
    <source>
        <strain evidence="3 4">CAIM 594</strain>
    </source>
</reference>
<dbReference type="InterPro" id="IPR000182">
    <property type="entry name" value="GNAT_dom"/>
</dbReference>
<dbReference type="Proteomes" id="UP000269041">
    <property type="component" value="Unassembled WGS sequence"/>
</dbReference>
<dbReference type="Gene3D" id="3.40.630.30">
    <property type="match status" value="1"/>
</dbReference>
<evidence type="ECO:0000313" key="5">
    <source>
        <dbReference type="Proteomes" id="UP000565719"/>
    </source>
</evidence>
<dbReference type="EMBL" id="VTXC01000026">
    <property type="protein sequence ID" value="NOH71874.1"/>
    <property type="molecule type" value="Genomic_DNA"/>
</dbReference>
<name>A0A427U407_9VIBR</name>
<feature type="domain" description="N-acetyltransferase" evidence="1">
    <location>
        <begin position="41"/>
        <end position="121"/>
    </location>
</feature>
<dbReference type="InterPro" id="IPR016181">
    <property type="entry name" value="Acyl_CoA_acyltransferase"/>
</dbReference>
<dbReference type="Proteomes" id="UP000565719">
    <property type="component" value="Unassembled WGS sequence"/>
</dbReference>
<organism evidence="3 4">
    <name type="scientific">Vibrio pectenicida</name>
    <dbReference type="NCBI Taxonomy" id="62763"/>
    <lineage>
        <taxon>Bacteria</taxon>
        <taxon>Pseudomonadati</taxon>
        <taxon>Pseudomonadota</taxon>
        <taxon>Gammaproteobacteria</taxon>
        <taxon>Vibrionales</taxon>
        <taxon>Vibrionaceae</taxon>
        <taxon>Vibrio</taxon>
    </lineage>
</organism>
<proteinExistence type="predicted"/>
<dbReference type="GO" id="GO:0016747">
    <property type="term" value="F:acyltransferase activity, transferring groups other than amino-acyl groups"/>
    <property type="evidence" value="ECO:0007669"/>
    <property type="project" value="InterPro"/>
</dbReference>
<dbReference type="SUPFAM" id="SSF55729">
    <property type="entry name" value="Acyl-CoA N-acyltransferases (Nat)"/>
    <property type="match status" value="1"/>
</dbReference>
<evidence type="ECO:0000259" key="1">
    <source>
        <dbReference type="Pfam" id="PF13673"/>
    </source>
</evidence>
<evidence type="ECO:0000313" key="3">
    <source>
        <dbReference type="EMBL" id="RSD31393.1"/>
    </source>
</evidence>